<dbReference type="Proteomes" id="UP000823773">
    <property type="component" value="Unassembled WGS sequence"/>
</dbReference>
<keyword evidence="2" id="KW-1185">Reference proteome</keyword>
<comment type="caution">
    <text evidence="1">The sequence shown here is derived from an EMBL/GenBank/DDBJ whole genome shotgun (WGS) entry which is preliminary data.</text>
</comment>
<name>A0ACC5SSD1_ENSAD</name>
<accession>A0ACC5SSD1</accession>
<organism evidence="1 2">
    <name type="scientific">Ensifer adhaerens</name>
    <name type="common">Sinorhizobium morelense</name>
    <dbReference type="NCBI Taxonomy" id="106592"/>
    <lineage>
        <taxon>Bacteria</taxon>
        <taxon>Pseudomonadati</taxon>
        <taxon>Pseudomonadota</taxon>
        <taxon>Alphaproteobacteria</taxon>
        <taxon>Hyphomicrobiales</taxon>
        <taxon>Rhizobiaceae</taxon>
        <taxon>Sinorhizobium/Ensifer group</taxon>
        <taxon>Ensifer</taxon>
    </lineage>
</organism>
<evidence type="ECO:0000313" key="2">
    <source>
        <dbReference type="Proteomes" id="UP000823773"/>
    </source>
</evidence>
<sequence>MYTPPAFVVDDTSEIQAMMRACRIATFITATAEGPVATPLPMFLDAGEGDGGTLYAHLARPNPQWQKPVIGDGLAVFMGPDAYITPAWYATKAEHGKVVPTWNYTAVQAKGPVEFFDDPGRLLDVVTRLTDIHEGGAANPWAVSDAPPAFIAAQLRGIVGIRMPITHLTGKRKFSQNRSEADRVGVRNGLAESHRDFDRAIAGMIPVPPSSS</sequence>
<evidence type="ECO:0000313" key="1">
    <source>
        <dbReference type="EMBL" id="MBP1871609.1"/>
    </source>
</evidence>
<gene>
    <name evidence="1" type="ORF">J2Z19_001321</name>
</gene>
<proteinExistence type="predicted"/>
<protein>
    <submittedName>
        <fullName evidence="1">Transcriptional regulator</fullName>
    </submittedName>
</protein>
<reference evidence="1" key="1">
    <citation type="submission" date="2021-03" db="EMBL/GenBank/DDBJ databases">
        <title>Genomic Encyclopedia of Type Strains, Phase IV (KMG-IV): sequencing the most valuable type-strain genomes for metagenomic binning, comparative biology and taxonomic classification.</title>
        <authorList>
            <person name="Goeker M."/>
        </authorList>
    </citation>
    <scope>NUCLEOTIDE SEQUENCE</scope>
    <source>
        <strain evidence="1">DSM 18131</strain>
    </source>
</reference>
<dbReference type="EMBL" id="JAGGJR010000002">
    <property type="protein sequence ID" value="MBP1871609.1"/>
    <property type="molecule type" value="Genomic_DNA"/>
</dbReference>